<feature type="region of interest" description="Disordered" evidence="1">
    <location>
        <begin position="166"/>
        <end position="227"/>
    </location>
</feature>
<evidence type="ECO:0000313" key="2">
    <source>
        <dbReference type="EMBL" id="GIH35455.1"/>
    </source>
</evidence>
<accession>A0ABQ4FKZ6</accession>
<evidence type="ECO:0008006" key="4">
    <source>
        <dbReference type="Google" id="ProtNLM"/>
    </source>
</evidence>
<evidence type="ECO:0000256" key="1">
    <source>
        <dbReference type="SAM" id="MobiDB-lite"/>
    </source>
</evidence>
<keyword evidence="3" id="KW-1185">Reference proteome</keyword>
<organism evidence="2 3">
    <name type="scientific">Microbispora amethystogenes</name>
    <dbReference type="NCBI Taxonomy" id="1427754"/>
    <lineage>
        <taxon>Bacteria</taxon>
        <taxon>Bacillati</taxon>
        <taxon>Actinomycetota</taxon>
        <taxon>Actinomycetes</taxon>
        <taxon>Streptosporangiales</taxon>
        <taxon>Streptosporangiaceae</taxon>
        <taxon>Microbispora</taxon>
    </lineage>
</organism>
<gene>
    <name evidence="2" type="ORF">Mam01_56190</name>
</gene>
<feature type="region of interest" description="Disordered" evidence="1">
    <location>
        <begin position="434"/>
        <end position="467"/>
    </location>
</feature>
<sequence>MTSRLKIALMDVVWRTCGASPGCPGIAREPYGRCLAHLTPAETGAVLRGLAPGQALDLRGTTVTEDLLTLVLDHMERRVGRARFDHAVFTGQARFGEVVFTGDATFDHARFDRLASFYGARFLRNVSFRAARFARELSLHEARVRGHAAFDHATIRGDALFGAARFGGDPPTEVTPGGAPSRGAPFPGSPSPGVPGTTAFRAAPDVSSHGPRNTPFAQAPDTSFHGGRDVSFEGTQFRGFAAFDAAVFAGDVAFRGARFHRAVSFRGAVCGATAAFEGARFQAAAYLGPMRVGRRLSLAGVRAGAALHVETGGCRVILQAADVAGPLVARLSDADLDLRDAILGGTSAVTRRAGRLRVTSLDGLDAGALTLTGADLRGCGLGGLRRPERLRLRECLFAATPAGMRLRLGWPPVRWWSRRRVLADEHLWRGWDPPRVAGSPSAPASPSGFRGSARPRRSRPQKSHGSPDATRLAVLYERLRPGVDDARTAADFAFGARDMRRLGSSRGRARLLLSIHWLASGYGLRTGRALGWLTLVTALAAGAVCWTAGARPARQPVGQRPHVAVVRAVMRGGARAGLRPAVTASGAAHSHSLPTRAG</sequence>
<dbReference type="Pfam" id="PF13576">
    <property type="entry name" value="Pentapeptide_3"/>
    <property type="match status" value="2"/>
</dbReference>
<feature type="compositionally biased region" description="Basic residues" evidence="1">
    <location>
        <begin position="453"/>
        <end position="462"/>
    </location>
</feature>
<dbReference type="Proteomes" id="UP000651728">
    <property type="component" value="Unassembled WGS sequence"/>
</dbReference>
<protein>
    <recommendedName>
        <fullName evidence="4">Pentapeptide repeat-containing protein</fullName>
    </recommendedName>
</protein>
<name>A0ABQ4FKZ6_9ACTN</name>
<dbReference type="EMBL" id="BOOB01000045">
    <property type="protein sequence ID" value="GIH35455.1"/>
    <property type="molecule type" value="Genomic_DNA"/>
</dbReference>
<proteinExistence type="predicted"/>
<dbReference type="RefSeq" id="WP_204288124.1">
    <property type="nucleotide sequence ID" value="NZ_BAABEJ010000002.1"/>
</dbReference>
<dbReference type="Gene3D" id="2.160.20.80">
    <property type="entry name" value="E3 ubiquitin-protein ligase SopA"/>
    <property type="match status" value="2"/>
</dbReference>
<dbReference type="InterPro" id="IPR001646">
    <property type="entry name" value="5peptide_repeat"/>
</dbReference>
<comment type="caution">
    <text evidence="2">The sequence shown here is derived from an EMBL/GenBank/DDBJ whole genome shotgun (WGS) entry which is preliminary data.</text>
</comment>
<evidence type="ECO:0000313" key="3">
    <source>
        <dbReference type="Proteomes" id="UP000651728"/>
    </source>
</evidence>
<feature type="compositionally biased region" description="Low complexity" evidence="1">
    <location>
        <begin position="176"/>
        <end position="186"/>
    </location>
</feature>
<feature type="compositionally biased region" description="Low complexity" evidence="1">
    <location>
        <begin position="434"/>
        <end position="452"/>
    </location>
</feature>
<reference evidence="2 3" key="1">
    <citation type="submission" date="2021-01" db="EMBL/GenBank/DDBJ databases">
        <title>Whole genome shotgun sequence of Microbispora amethystogenes NBRC 101907.</title>
        <authorList>
            <person name="Komaki H."/>
            <person name="Tamura T."/>
        </authorList>
    </citation>
    <scope>NUCLEOTIDE SEQUENCE [LARGE SCALE GENOMIC DNA]</scope>
    <source>
        <strain evidence="2 3">NBRC 101907</strain>
    </source>
</reference>